<sequence>MCPDALWGEISRVLKNVKVLDGEVLHHAGTTFHSTETVGLATRPKVLGKHLQKYSELYSVYVDTFRPEV</sequence>
<accession>A0A4Y2L9H2</accession>
<gene>
    <name evidence="1" type="ORF">AVEN_204737_1</name>
</gene>
<comment type="caution">
    <text evidence="1">The sequence shown here is derived from an EMBL/GenBank/DDBJ whole genome shotgun (WGS) entry which is preliminary data.</text>
</comment>
<reference evidence="1 2" key="1">
    <citation type="journal article" date="2019" name="Sci. Rep.">
        <title>Orb-weaving spider Araneus ventricosus genome elucidates the spidroin gene catalogue.</title>
        <authorList>
            <person name="Kono N."/>
            <person name="Nakamura H."/>
            <person name="Ohtoshi R."/>
            <person name="Moran D.A.P."/>
            <person name="Shinohara A."/>
            <person name="Yoshida Y."/>
            <person name="Fujiwara M."/>
            <person name="Mori M."/>
            <person name="Tomita M."/>
            <person name="Arakawa K."/>
        </authorList>
    </citation>
    <scope>NUCLEOTIDE SEQUENCE [LARGE SCALE GENOMIC DNA]</scope>
</reference>
<organism evidence="1 2">
    <name type="scientific">Araneus ventricosus</name>
    <name type="common">Orbweaver spider</name>
    <name type="synonym">Epeira ventricosa</name>
    <dbReference type="NCBI Taxonomy" id="182803"/>
    <lineage>
        <taxon>Eukaryota</taxon>
        <taxon>Metazoa</taxon>
        <taxon>Ecdysozoa</taxon>
        <taxon>Arthropoda</taxon>
        <taxon>Chelicerata</taxon>
        <taxon>Arachnida</taxon>
        <taxon>Araneae</taxon>
        <taxon>Araneomorphae</taxon>
        <taxon>Entelegynae</taxon>
        <taxon>Araneoidea</taxon>
        <taxon>Araneidae</taxon>
        <taxon>Araneus</taxon>
    </lineage>
</organism>
<keyword evidence="2" id="KW-1185">Reference proteome</keyword>
<proteinExistence type="predicted"/>
<dbReference type="Proteomes" id="UP000499080">
    <property type="component" value="Unassembled WGS sequence"/>
</dbReference>
<dbReference type="AlphaFoldDB" id="A0A4Y2L9H2"/>
<evidence type="ECO:0000313" key="1">
    <source>
        <dbReference type="EMBL" id="GBN11298.1"/>
    </source>
</evidence>
<dbReference type="EMBL" id="BGPR01005561">
    <property type="protein sequence ID" value="GBN11298.1"/>
    <property type="molecule type" value="Genomic_DNA"/>
</dbReference>
<name>A0A4Y2L9H2_ARAVE</name>
<evidence type="ECO:0000313" key="2">
    <source>
        <dbReference type="Proteomes" id="UP000499080"/>
    </source>
</evidence>
<protein>
    <submittedName>
        <fullName evidence="1">Uncharacterized protein</fullName>
    </submittedName>
</protein>